<organism evidence="1 2">
    <name type="scientific">Syntrophorhabdus aromaticivorans</name>
    <dbReference type="NCBI Taxonomy" id="328301"/>
    <lineage>
        <taxon>Bacteria</taxon>
        <taxon>Pseudomonadati</taxon>
        <taxon>Thermodesulfobacteriota</taxon>
        <taxon>Syntrophorhabdia</taxon>
        <taxon>Syntrophorhabdales</taxon>
        <taxon>Syntrophorhabdaceae</taxon>
        <taxon>Syntrophorhabdus</taxon>
    </lineage>
</organism>
<dbReference type="Proteomes" id="UP000777265">
    <property type="component" value="Unassembled WGS sequence"/>
</dbReference>
<gene>
    <name evidence="1" type="ORF">GXY80_01195</name>
</gene>
<name>A0A351U0H2_9BACT</name>
<evidence type="ECO:0000313" key="2">
    <source>
        <dbReference type="Proteomes" id="UP000777265"/>
    </source>
</evidence>
<reference evidence="1" key="1">
    <citation type="journal article" date="2020" name="Biotechnol. Biofuels">
        <title>New insights from the biogas microbiome by comprehensive genome-resolved metagenomics of nearly 1600 species originating from multiple anaerobic digesters.</title>
        <authorList>
            <person name="Campanaro S."/>
            <person name="Treu L."/>
            <person name="Rodriguez-R L.M."/>
            <person name="Kovalovszki A."/>
            <person name="Ziels R.M."/>
            <person name="Maus I."/>
            <person name="Zhu X."/>
            <person name="Kougias P.G."/>
            <person name="Basile A."/>
            <person name="Luo G."/>
            <person name="Schluter A."/>
            <person name="Konstantinidis K.T."/>
            <person name="Angelidaki I."/>
        </authorList>
    </citation>
    <scope>NUCLEOTIDE SEQUENCE</scope>
    <source>
        <strain evidence="1">AS06rmzACSIP_7</strain>
    </source>
</reference>
<evidence type="ECO:0000313" key="1">
    <source>
        <dbReference type="EMBL" id="NLW34087.1"/>
    </source>
</evidence>
<dbReference type="Gene3D" id="3.60.15.10">
    <property type="entry name" value="Ribonuclease Z/Hydroxyacylglutathione hydrolase-like"/>
    <property type="match status" value="1"/>
</dbReference>
<dbReference type="EMBL" id="JAAYEE010000020">
    <property type="protein sequence ID" value="NLW34087.1"/>
    <property type="molecule type" value="Genomic_DNA"/>
</dbReference>
<dbReference type="PANTHER" id="PTHR42967:SF1">
    <property type="entry name" value="MBL FOLD METALLO-HYDROLASE"/>
    <property type="match status" value="1"/>
</dbReference>
<dbReference type="InterPro" id="IPR036866">
    <property type="entry name" value="RibonucZ/Hydroxyglut_hydro"/>
</dbReference>
<sequence>MKIKWYGHAAFKITTEEGVRVIIDPYQSGAFGGALSYGKIAEEADIVLTSHDHDDHNYTKDIKGRYRQLKEEGVYEEKGVRIEGIGCYHDATEGKERGKNLIFVIEADGLKVVHMGDLGHMLGPDAIKKVGRADILLVPVGGFYTIDPGEASKVMAEIGPRVTIPMHYRTARCTFPIASVEAFTKGKKGVRTMSGSEIEIRAELLPTEPEIFVLQHAL</sequence>
<comment type="caution">
    <text evidence="1">The sequence shown here is derived from an EMBL/GenBank/DDBJ whole genome shotgun (WGS) entry which is preliminary data.</text>
</comment>
<protein>
    <submittedName>
        <fullName evidence="1">MBL fold metallo-hydrolase</fullName>
    </submittedName>
</protein>
<dbReference type="STRING" id="909663.GCA_000512235_03667"/>
<accession>A0A351U0H2</accession>
<dbReference type="PANTHER" id="PTHR42967">
    <property type="entry name" value="METAL DEPENDENT HYDROLASE"/>
    <property type="match status" value="1"/>
</dbReference>
<proteinExistence type="predicted"/>
<reference evidence="1" key="2">
    <citation type="submission" date="2020-01" db="EMBL/GenBank/DDBJ databases">
        <authorList>
            <person name="Campanaro S."/>
        </authorList>
    </citation>
    <scope>NUCLEOTIDE SEQUENCE</scope>
    <source>
        <strain evidence="1">AS06rmzACSIP_7</strain>
    </source>
</reference>
<dbReference type="SUPFAM" id="SSF56281">
    <property type="entry name" value="Metallo-hydrolase/oxidoreductase"/>
    <property type="match status" value="1"/>
</dbReference>
<dbReference type="AlphaFoldDB" id="A0A351U0H2"/>
<dbReference type="Pfam" id="PF13483">
    <property type="entry name" value="Lactamase_B_3"/>
    <property type="match status" value="1"/>
</dbReference>